<dbReference type="EMBL" id="JAODUP010000218">
    <property type="protein sequence ID" value="KAK2156228.1"/>
    <property type="molecule type" value="Genomic_DNA"/>
</dbReference>
<evidence type="ECO:0000313" key="2">
    <source>
        <dbReference type="Proteomes" id="UP001208570"/>
    </source>
</evidence>
<dbReference type="Proteomes" id="UP001208570">
    <property type="component" value="Unassembled WGS sequence"/>
</dbReference>
<protein>
    <submittedName>
        <fullName evidence="1">Uncharacterized protein</fullName>
    </submittedName>
</protein>
<organism evidence="1 2">
    <name type="scientific">Paralvinella palmiformis</name>
    <dbReference type="NCBI Taxonomy" id="53620"/>
    <lineage>
        <taxon>Eukaryota</taxon>
        <taxon>Metazoa</taxon>
        <taxon>Spiralia</taxon>
        <taxon>Lophotrochozoa</taxon>
        <taxon>Annelida</taxon>
        <taxon>Polychaeta</taxon>
        <taxon>Sedentaria</taxon>
        <taxon>Canalipalpata</taxon>
        <taxon>Terebellida</taxon>
        <taxon>Terebelliformia</taxon>
        <taxon>Alvinellidae</taxon>
        <taxon>Paralvinella</taxon>
    </lineage>
</organism>
<gene>
    <name evidence="1" type="ORF">LSH36_218g02000</name>
</gene>
<reference evidence="1" key="1">
    <citation type="journal article" date="2023" name="Mol. Biol. Evol.">
        <title>Third-Generation Sequencing Reveals the Adaptive Role of the Epigenome in Three Deep-Sea Polychaetes.</title>
        <authorList>
            <person name="Perez M."/>
            <person name="Aroh O."/>
            <person name="Sun Y."/>
            <person name="Lan Y."/>
            <person name="Juniper S.K."/>
            <person name="Young C.R."/>
            <person name="Angers B."/>
            <person name="Qian P.Y."/>
        </authorList>
    </citation>
    <scope>NUCLEOTIDE SEQUENCE</scope>
    <source>
        <strain evidence="1">P08H-3</strain>
    </source>
</reference>
<dbReference type="AlphaFoldDB" id="A0AAD9JN28"/>
<evidence type="ECO:0000313" key="1">
    <source>
        <dbReference type="EMBL" id="KAK2156228.1"/>
    </source>
</evidence>
<proteinExistence type="predicted"/>
<accession>A0AAD9JN28</accession>
<comment type="caution">
    <text evidence="1">The sequence shown here is derived from an EMBL/GenBank/DDBJ whole genome shotgun (WGS) entry which is preliminary data.</text>
</comment>
<keyword evidence="2" id="KW-1185">Reference proteome</keyword>
<sequence>MAAAKDRELAAEEQLPMLGGKTTVVCATPGECPDMCELHEMRPCTICNSCSTYMSGQHGLTLGRDEGHYGRPTAAPTALLAANGQGLKLSPSKDAASNLPQAVRVPLSHGSPARAVTYQIQERIVRPLAAVDDRRMYAESPYGFPGSYFKTFVKPLGNPAVVPELGGSAGGADSGTSPDIVPEYCGQNSTNAAIARSVANQQRQVAANTPPSAANT</sequence>
<name>A0AAD9JN28_9ANNE</name>